<dbReference type="GO" id="GO:0050916">
    <property type="term" value="P:sensory perception of sweet taste"/>
    <property type="evidence" value="ECO:0007669"/>
    <property type="project" value="TreeGrafter"/>
</dbReference>
<feature type="compositionally biased region" description="Low complexity" evidence="13">
    <location>
        <begin position="863"/>
        <end position="874"/>
    </location>
</feature>
<dbReference type="InParanoid" id="A0A672FIE2"/>
<dbReference type="Pfam" id="PF07562">
    <property type="entry name" value="NCD3G"/>
    <property type="match status" value="1"/>
</dbReference>
<feature type="transmembrane region" description="Helical" evidence="14">
    <location>
        <begin position="619"/>
        <end position="641"/>
    </location>
</feature>
<keyword evidence="10" id="KW-0807">Transducer</keyword>
<dbReference type="OMA" id="FHLCCYD"/>
<dbReference type="InterPro" id="IPR011500">
    <property type="entry name" value="GPCR_3_9-Cys_dom"/>
</dbReference>
<accession>A0A672FIE2</accession>
<dbReference type="InterPro" id="IPR000337">
    <property type="entry name" value="GPCR_3"/>
</dbReference>
<feature type="transmembrane region" description="Helical" evidence="14">
    <location>
        <begin position="744"/>
        <end position="769"/>
    </location>
</feature>
<evidence type="ECO:0000256" key="11">
    <source>
        <dbReference type="ARBA" id="ARBA00038492"/>
    </source>
</evidence>
<reference evidence="16" key="3">
    <citation type="submission" date="2025-09" db="UniProtKB">
        <authorList>
            <consortium name="Ensembl"/>
        </authorList>
    </citation>
    <scope>IDENTIFICATION</scope>
</reference>
<dbReference type="AlphaFoldDB" id="A0A672FIE2"/>
<feature type="transmembrane region" description="Helical" evidence="14">
    <location>
        <begin position="781"/>
        <end position="802"/>
    </location>
</feature>
<feature type="transmembrane region" description="Helical" evidence="14">
    <location>
        <begin position="588"/>
        <end position="607"/>
    </location>
</feature>
<feature type="region of interest" description="Disordered" evidence="13">
    <location>
        <begin position="851"/>
        <end position="885"/>
    </location>
</feature>
<dbReference type="Ensembl" id="ENSSFAT00005004596.1">
    <property type="protein sequence ID" value="ENSSFAP00005004310.1"/>
    <property type="gene ID" value="ENSSFAG00005002716.1"/>
</dbReference>
<dbReference type="Gene3D" id="3.40.50.2300">
    <property type="match status" value="2"/>
</dbReference>
<gene>
    <name evidence="16" type="primary">tas1r3</name>
</gene>
<keyword evidence="8" id="KW-0675">Receptor</keyword>
<evidence type="ECO:0000256" key="8">
    <source>
        <dbReference type="ARBA" id="ARBA00023170"/>
    </source>
</evidence>
<evidence type="ECO:0000256" key="1">
    <source>
        <dbReference type="ARBA" id="ARBA00004651"/>
    </source>
</evidence>
<evidence type="ECO:0000313" key="17">
    <source>
        <dbReference type="Proteomes" id="UP000472267"/>
    </source>
</evidence>
<feature type="transmembrane region" description="Helical" evidence="14">
    <location>
        <begin position="808"/>
        <end position="828"/>
    </location>
</feature>
<feature type="domain" description="G-protein coupled receptors family 3 profile" evidence="15">
    <location>
        <begin position="584"/>
        <end position="841"/>
    </location>
</feature>
<evidence type="ECO:0000256" key="5">
    <source>
        <dbReference type="ARBA" id="ARBA00022989"/>
    </source>
</evidence>
<comment type="subcellular location">
    <subcellularLocation>
        <location evidence="1">Cell membrane</location>
        <topology evidence="1">Multi-pass membrane protein</topology>
    </subcellularLocation>
</comment>
<dbReference type="GO" id="GO:0004930">
    <property type="term" value="F:G protein-coupled receptor activity"/>
    <property type="evidence" value="ECO:0007669"/>
    <property type="project" value="UniProtKB-KW"/>
</dbReference>
<reference evidence="16" key="2">
    <citation type="submission" date="2025-08" db="UniProtKB">
        <authorList>
            <consortium name="Ensembl"/>
        </authorList>
    </citation>
    <scope>IDENTIFICATION</scope>
</reference>
<proteinExistence type="inferred from homology"/>
<evidence type="ECO:0000256" key="12">
    <source>
        <dbReference type="ARBA" id="ARBA00040705"/>
    </source>
</evidence>
<evidence type="ECO:0000256" key="10">
    <source>
        <dbReference type="ARBA" id="ARBA00023224"/>
    </source>
</evidence>
<sequence length="885" mass="98015">MHSPPDSACSLRSVRIMVPLLVALLASCMFTLSFGTSSREWFSNVSTSLFRLPGDVMLGGLFPINILTSNLSERTVPNNITCDRLSEFGLGMALVMKYAVDEINANKAMLPGVKLGYEIYDTCRQSAVVVKPTLSFLTEKHKKALAVSCNYTDYETSISAIIGPYTSEMVSVIGKLMGFFLMPQISFGATSERFSDNHLYPSFFRTVPSDKWQVDVMGLLMKEFGWNWVAVVGSEEEYGQRGVQRFTKMAENISVCVAYQAFIPVYTDPEPAAKTIVENIITAKVGVVIVFAMTAPVKVLLTEAIRKNVTAVWVASTSWAVSTQITSIPNIETIGTIIAFTDKTSTLEEFTAYTEVLLEKMGRERPETAPPTPKTLDPSNPCPQCWNMSPANISLVTDPGVQRSAFSVYAAIYSVGQALHDLLNCNTTACDWGPNTKVLPWKLLEVLRKTSVNINGILLKFDESGNPNIGYNVIQWIWEPELHFRHVGTFMYELFLNKSKMSWHTADSQVPLSTCSAECESGQVRRVKGFHSCCFDCIDCLAGTYQANYEDIQCTPCPERQWSHLRSTNCTPPTFEFLSWGSSTALEMMLVGVLVLVCHGAVAVVFLRHRGTPLVTASGGVLGLVALLGLMGACFSLLLFLGRPGDVVCRLQLPFISIFQTVALSIVMSISLQILFVTEFPETAARHLPRIRGPFSWLFVLTCCAVQAGLCGWFVQNSVTLSQHVANMKIDFVSKFLPCPVSPLLGLALMQGFNGAMALISFMCTFMAVKPLHQYNLARDITFSTLIYCVVWVVFIPIYIGMKDQEKSVLHVYFTLAGIFGLMGAYYFPKCYFLLRKPDLNKPEHFCTFLEGAPPRPLEDEPQPQAQPEPQDQPGSQPETETEGQ</sequence>
<organism evidence="16 17">
    <name type="scientific">Salarias fasciatus</name>
    <name type="common">Jewelled blenny</name>
    <name type="synonym">Blennius fasciatus</name>
    <dbReference type="NCBI Taxonomy" id="181472"/>
    <lineage>
        <taxon>Eukaryota</taxon>
        <taxon>Metazoa</taxon>
        <taxon>Chordata</taxon>
        <taxon>Craniata</taxon>
        <taxon>Vertebrata</taxon>
        <taxon>Euteleostomi</taxon>
        <taxon>Actinopterygii</taxon>
        <taxon>Neopterygii</taxon>
        <taxon>Teleostei</taxon>
        <taxon>Neoteleostei</taxon>
        <taxon>Acanthomorphata</taxon>
        <taxon>Ovalentaria</taxon>
        <taxon>Blenniimorphae</taxon>
        <taxon>Blenniiformes</taxon>
        <taxon>Blennioidei</taxon>
        <taxon>Blenniidae</taxon>
        <taxon>Salariinae</taxon>
        <taxon>Salarias</taxon>
    </lineage>
</organism>
<evidence type="ECO:0000256" key="4">
    <source>
        <dbReference type="ARBA" id="ARBA00022729"/>
    </source>
</evidence>
<evidence type="ECO:0000256" key="9">
    <source>
        <dbReference type="ARBA" id="ARBA00023180"/>
    </source>
</evidence>
<evidence type="ECO:0000256" key="3">
    <source>
        <dbReference type="ARBA" id="ARBA00022692"/>
    </source>
</evidence>
<dbReference type="PRINTS" id="PR00248">
    <property type="entry name" value="GPCRMGR"/>
</dbReference>
<dbReference type="SUPFAM" id="SSF53822">
    <property type="entry name" value="Periplasmic binding protein-like I"/>
    <property type="match status" value="1"/>
</dbReference>
<dbReference type="InterPro" id="IPR028082">
    <property type="entry name" value="Peripla_BP_I"/>
</dbReference>
<dbReference type="InterPro" id="IPR017978">
    <property type="entry name" value="GPCR_3_C"/>
</dbReference>
<keyword evidence="6" id="KW-0297">G-protein coupled receptor</keyword>
<dbReference type="GO" id="GO:0050917">
    <property type="term" value="P:sensory perception of umami taste"/>
    <property type="evidence" value="ECO:0007669"/>
    <property type="project" value="TreeGrafter"/>
</dbReference>
<keyword evidence="9" id="KW-0325">Glycoprotein</keyword>
<comment type="similarity">
    <text evidence="11">Belongs to the G-protein coupled receptor 3 family. TAS1R subfamily.</text>
</comment>
<evidence type="ECO:0000256" key="14">
    <source>
        <dbReference type="SAM" id="Phobius"/>
    </source>
</evidence>
<dbReference type="InterPro" id="IPR000068">
    <property type="entry name" value="GPCR_3_Ca_sens_rcpt-rel"/>
</dbReference>
<dbReference type="PANTHER" id="PTHR24061:SF435">
    <property type="entry name" value="TASTE RECEPTOR TYPE 1 MEMBER 3"/>
    <property type="match status" value="1"/>
</dbReference>
<keyword evidence="7 14" id="KW-0472">Membrane</keyword>
<evidence type="ECO:0000256" key="6">
    <source>
        <dbReference type="ARBA" id="ARBA00023040"/>
    </source>
</evidence>
<dbReference type="InterPro" id="IPR038550">
    <property type="entry name" value="GPCR_3_9-Cys_sf"/>
</dbReference>
<feature type="transmembrane region" description="Helical" evidence="14">
    <location>
        <begin position="697"/>
        <end position="715"/>
    </location>
</feature>
<dbReference type="InterPro" id="IPR001828">
    <property type="entry name" value="ANF_lig-bd_rcpt"/>
</dbReference>
<dbReference type="Pfam" id="PF00003">
    <property type="entry name" value="7tm_3"/>
    <property type="match status" value="1"/>
</dbReference>
<keyword evidence="5 14" id="KW-1133">Transmembrane helix</keyword>
<keyword evidence="2" id="KW-1003">Cell membrane</keyword>
<dbReference type="GO" id="GO:0005886">
    <property type="term" value="C:plasma membrane"/>
    <property type="evidence" value="ECO:0007669"/>
    <property type="project" value="UniProtKB-SubCell"/>
</dbReference>
<keyword evidence="17" id="KW-1185">Reference proteome</keyword>
<keyword evidence="3 14" id="KW-0812">Transmembrane</keyword>
<dbReference type="FunFam" id="3.40.50.2300:FF:000016">
    <property type="entry name" value="Taste 1 receptor member 2"/>
    <property type="match status" value="1"/>
</dbReference>
<dbReference type="PANTHER" id="PTHR24061">
    <property type="entry name" value="CALCIUM-SENSING RECEPTOR-RELATED"/>
    <property type="match status" value="1"/>
</dbReference>
<evidence type="ECO:0000259" key="15">
    <source>
        <dbReference type="PROSITE" id="PS50259"/>
    </source>
</evidence>
<dbReference type="Gene3D" id="2.10.50.30">
    <property type="entry name" value="GPCR, family 3, nine cysteines domain"/>
    <property type="match status" value="1"/>
</dbReference>
<evidence type="ECO:0000313" key="16">
    <source>
        <dbReference type="Ensembl" id="ENSSFAP00005004310.1"/>
    </source>
</evidence>
<dbReference type="PROSITE" id="PS50259">
    <property type="entry name" value="G_PROTEIN_RECEP_F3_4"/>
    <property type="match status" value="1"/>
</dbReference>
<evidence type="ECO:0000256" key="2">
    <source>
        <dbReference type="ARBA" id="ARBA00022475"/>
    </source>
</evidence>
<dbReference type="Proteomes" id="UP000472267">
    <property type="component" value="Chromosome 5"/>
</dbReference>
<dbReference type="FunFam" id="2.10.50.30:FF:000004">
    <property type="entry name" value="Taste receptor type 1 member 3-like protein"/>
    <property type="match status" value="1"/>
</dbReference>
<name>A0A672FIE2_SALFA</name>
<protein>
    <recommendedName>
        <fullName evidence="12">Taste receptor type 1 member 3</fullName>
    </recommendedName>
</protein>
<reference evidence="16" key="1">
    <citation type="submission" date="2019-06" db="EMBL/GenBank/DDBJ databases">
        <authorList>
            <consortium name="Wellcome Sanger Institute Data Sharing"/>
        </authorList>
    </citation>
    <scope>NUCLEOTIDE SEQUENCE [LARGE SCALE GENOMIC DNA]</scope>
</reference>
<feature type="transmembrane region" description="Helical" evidence="14">
    <location>
        <begin position="653"/>
        <end position="676"/>
    </location>
</feature>
<keyword evidence="4" id="KW-0732">Signal</keyword>
<evidence type="ECO:0000256" key="13">
    <source>
        <dbReference type="SAM" id="MobiDB-lite"/>
    </source>
</evidence>
<dbReference type="Pfam" id="PF01094">
    <property type="entry name" value="ANF_receptor"/>
    <property type="match status" value="1"/>
</dbReference>
<dbReference type="CDD" id="cd15290">
    <property type="entry name" value="7tmC_TAS1R3"/>
    <property type="match status" value="1"/>
</dbReference>
<evidence type="ECO:0000256" key="7">
    <source>
        <dbReference type="ARBA" id="ARBA00023136"/>
    </source>
</evidence>